<evidence type="ECO:0000313" key="4">
    <source>
        <dbReference type="Proteomes" id="UP000032366"/>
    </source>
</evidence>
<feature type="transmembrane region" description="Helical" evidence="1">
    <location>
        <begin position="95"/>
        <end position="120"/>
    </location>
</feature>
<protein>
    <submittedName>
        <fullName evidence="3">Membrane protein</fullName>
    </submittedName>
</protein>
<dbReference type="InterPro" id="IPR021509">
    <property type="entry name" value="DUF3169"/>
</dbReference>
<keyword evidence="1" id="KW-1133">Transmembrane helix</keyword>
<evidence type="ECO:0000313" key="5">
    <source>
        <dbReference type="Proteomes" id="UP000254100"/>
    </source>
</evidence>
<keyword evidence="1" id="KW-0812">Transmembrane</keyword>
<feature type="transmembrane region" description="Helical" evidence="1">
    <location>
        <begin position="186"/>
        <end position="207"/>
    </location>
</feature>
<evidence type="ECO:0000313" key="2">
    <source>
        <dbReference type="EMBL" id="KIX90240.1"/>
    </source>
</evidence>
<dbReference type="RefSeq" id="WP_044361025.1">
    <property type="nucleotide sequence ID" value="NZ_JXWY01000066.1"/>
</dbReference>
<accession>A0A0D6XP89</accession>
<reference evidence="2 4" key="1">
    <citation type="submission" date="2015-01" db="EMBL/GenBank/DDBJ databases">
        <authorList>
            <person name="Guo J."/>
        </authorList>
    </citation>
    <scope>NUCLEOTIDE SEQUENCE [LARGE SCALE GENOMIC DNA]</scope>
    <source>
        <strain evidence="2 4">DSM 22147</strain>
    </source>
</reference>
<dbReference type="EMBL" id="JXWY01000066">
    <property type="protein sequence ID" value="KIX90240.1"/>
    <property type="molecule type" value="Genomic_DNA"/>
</dbReference>
<keyword evidence="4" id="KW-1185">Reference proteome</keyword>
<keyword evidence="1" id="KW-0472">Membrane</keyword>
<evidence type="ECO:0000313" key="3">
    <source>
        <dbReference type="EMBL" id="SUM56534.1"/>
    </source>
</evidence>
<evidence type="ECO:0000256" key="1">
    <source>
        <dbReference type="SAM" id="Phobius"/>
    </source>
</evidence>
<sequence>MKVMRYILLLLVGGIIGGVIGTIIGVTNGFDVINKIHFVNDRTAMIMGIIAILGIILLFVYNLMIQKQALHYKKMMDEQVSDSETDLREKKASLIVLRITMVSYLQLFISLILLLVFVIGHATESHFLYVVIAFILASVGSTQYGLFIRKYDARYPKMGEKQYTEKLLALMDDGERHITLVSMYKVYTINTMLLIIAIMLLGIMSIGTGMNHTLSIIVLLIILSYNVFGYHFKVRKFYK</sequence>
<dbReference type="Pfam" id="PF11368">
    <property type="entry name" value="DUF3169"/>
    <property type="match status" value="1"/>
</dbReference>
<dbReference type="STRING" id="569857.TP70_08645"/>
<name>A0A0D6XP89_9STAP</name>
<dbReference type="Proteomes" id="UP000032366">
    <property type="component" value="Unassembled WGS sequence"/>
</dbReference>
<proteinExistence type="predicted"/>
<reference evidence="3 5" key="2">
    <citation type="submission" date="2018-06" db="EMBL/GenBank/DDBJ databases">
        <authorList>
            <consortium name="Pathogen Informatics"/>
            <person name="Doyle S."/>
        </authorList>
    </citation>
    <scope>NUCLEOTIDE SEQUENCE [LARGE SCALE GENOMIC DNA]</scope>
    <source>
        <strain evidence="3 5">NCTC13832</strain>
    </source>
</reference>
<feature type="transmembrane region" description="Helical" evidence="1">
    <location>
        <begin position="126"/>
        <end position="148"/>
    </location>
</feature>
<dbReference type="Proteomes" id="UP000254100">
    <property type="component" value="Unassembled WGS sequence"/>
</dbReference>
<feature type="transmembrane region" description="Helical" evidence="1">
    <location>
        <begin position="7"/>
        <end position="26"/>
    </location>
</feature>
<dbReference type="OrthoDB" id="2414543at2"/>
<dbReference type="EMBL" id="UHDT01000001">
    <property type="protein sequence ID" value="SUM56534.1"/>
    <property type="molecule type" value="Genomic_DNA"/>
</dbReference>
<organism evidence="3 5">
    <name type="scientific">Staphylococcus microti</name>
    <dbReference type="NCBI Taxonomy" id="569857"/>
    <lineage>
        <taxon>Bacteria</taxon>
        <taxon>Bacillati</taxon>
        <taxon>Bacillota</taxon>
        <taxon>Bacilli</taxon>
        <taxon>Bacillales</taxon>
        <taxon>Staphylococcaceae</taxon>
        <taxon>Staphylococcus</taxon>
    </lineage>
</organism>
<feature type="transmembrane region" description="Helical" evidence="1">
    <location>
        <begin position="213"/>
        <end position="232"/>
    </location>
</feature>
<gene>
    <name evidence="3" type="ORF">NCTC13832_00166</name>
    <name evidence="2" type="ORF">TP70_08645</name>
</gene>
<feature type="transmembrane region" description="Helical" evidence="1">
    <location>
        <begin position="46"/>
        <end position="65"/>
    </location>
</feature>
<dbReference type="AlphaFoldDB" id="A0A0D6XP89"/>